<evidence type="ECO:0000313" key="2">
    <source>
        <dbReference type="EMBL" id="KAL1844236.1"/>
    </source>
</evidence>
<dbReference type="EMBL" id="JAZHXJ010001748">
    <property type="protein sequence ID" value="KAL1844236.1"/>
    <property type="molecule type" value="Genomic_DNA"/>
</dbReference>
<reference evidence="2 3" key="1">
    <citation type="journal article" date="2024" name="Commun. Biol.">
        <title>Comparative genomic analysis of thermophilic fungi reveals convergent evolutionary adaptations and gene losses.</title>
        <authorList>
            <person name="Steindorff A.S."/>
            <person name="Aguilar-Pontes M.V."/>
            <person name="Robinson A.J."/>
            <person name="Andreopoulos B."/>
            <person name="LaButti K."/>
            <person name="Kuo A."/>
            <person name="Mondo S."/>
            <person name="Riley R."/>
            <person name="Otillar R."/>
            <person name="Haridas S."/>
            <person name="Lipzen A."/>
            <person name="Grimwood J."/>
            <person name="Schmutz J."/>
            <person name="Clum A."/>
            <person name="Reid I.D."/>
            <person name="Moisan M.C."/>
            <person name="Butler G."/>
            <person name="Nguyen T.T.M."/>
            <person name="Dewar K."/>
            <person name="Conant G."/>
            <person name="Drula E."/>
            <person name="Henrissat B."/>
            <person name="Hansel C."/>
            <person name="Singer S."/>
            <person name="Hutchinson M.I."/>
            <person name="de Vries R.P."/>
            <person name="Natvig D.O."/>
            <person name="Powell A.J."/>
            <person name="Tsang A."/>
            <person name="Grigoriev I.V."/>
        </authorList>
    </citation>
    <scope>NUCLEOTIDE SEQUENCE [LARGE SCALE GENOMIC DNA]</scope>
    <source>
        <strain evidence="2 3">ATCC 24622</strain>
    </source>
</reference>
<organism evidence="2 3">
    <name type="scientific">Phialemonium thermophilum</name>
    <dbReference type="NCBI Taxonomy" id="223376"/>
    <lineage>
        <taxon>Eukaryota</taxon>
        <taxon>Fungi</taxon>
        <taxon>Dikarya</taxon>
        <taxon>Ascomycota</taxon>
        <taxon>Pezizomycotina</taxon>
        <taxon>Sordariomycetes</taxon>
        <taxon>Sordariomycetidae</taxon>
        <taxon>Cephalothecales</taxon>
        <taxon>Cephalothecaceae</taxon>
        <taxon>Phialemonium</taxon>
    </lineage>
</organism>
<proteinExistence type="predicted"/>
<feature type="compositionally biased region" description="Low complexity" evidence="1">
    <location>
        <begin position="64"/>
        <end position="79"/>
    </location>
</feature>
<dbReference type="Proteomes" id="UP001586593">
    <property type="component" value="Unassembled WGS sequence"/>
</dbReference>
<sequence length="161" mass="17785">MSCSCGTAAEPTFAPLPPASPAASASSVEPPSADTIPRVPGRWPCTWRARTTPRTVSARACACRNPRLLPSVPSSSLLSRSRRRFEMSERLPHTGRRTGPLENASRAHDEGRTKTGTRGRRREVGAEAGRVPPPRRDKARRRDHRLRRPPPRLPSLYLNDP</sequence>
<evidence type="ECO:0000313" key="3">
    <source>
        <dbReference type="Proteomes" id="UP001586593"/>
    </source>
</evidence>
<accession>A0ABR3VQY8</accession>
<feature type="compositionally biased region" description="Low complexity" evidence="1">
    <location>
        <begin position="21"/>
        <end position="33"/>
    </location>
</feature>
<name>A0ABR3VQY8_9PEZI</name>
<protein>
    <submittedName>
        <fullName evidence="2">Uncharacterized protein</fullName>
    </submittedName>
</protein>
<keyword evidence="3" id="KW-1185">Reference proteome</keyword>
<gene>
    <name evidence="2" type="ORF">VTK73DRAFT_2621</name>
</gene>
<feature type="region of interest" description="Disordered" evidence="1">
    <location>
        <begin position="63"/>
        <end position="161"/>
    </location>
</feature>
<feature type="compositionally biased region" description="Basic residues" evidence="1">
    <location>
        <begin position="137"/>
        <end position="150"/>
    </location>
</feature>
<evidence type="ECO:0000256" key="1">
    <source>
        <dbReference type="SAM" id="MobiDB-lite"/>
    </source>
</evidence>
<feature type="region of interest" description="Disordered" evidence="1">
    <location>
        <begin position="1"/>
        <end position="46"/>
    </location>
</feature>
<comment type="caution">
    <text evidence="2">The sequence shown here is derived from an EMBL/GenBank/DDBJ whole genome shotgun (WGS) entry which is preliminary data.</text>
</comment>